<evidence type="ECO:0000313" key="1">
    <source>
        <dbReference type="EnsemblProtists" id="HpaP806244"/>
    </source>
</evidence>
<proteinExistence type="predicted"/>
<dbReference type="EnsemblProtists" id="HpaT806244">
    <property type="protein sequence ID" value="HpaP806244"/>
    <property type="gene ID" value="HpaG806244"/>
</dbReference>
<dbReference type="HOGENOM" id="CLU_3110491_0_0_1"/>
<keyword evidence="2" id="KW-1185">Reference proteome</keyword>
<name>M4BIL8_HYAAE</name>
<reference evidence="2" key="1">
    <citation type="journal article" date="2010" name="Science">
        <title>Signatures of adaptation to obligate biotrophy in the Hyaloperonospora arabidopsidis genome.</title>
        <authorList>
            <person name="Baxter L."/>
            <person name="Tripathy S."/>
            <person name="Ishaque N."/>
            <person name="Boot N."/>
            <person name="Cabral A."/>
            <person name="Kemen E."/>
            <person name="Thines M."/>
            <person name="Ah-Fong A."/>
            <person name="Anderson R."/>
            <person name="Badejoko W."/>
            <person name="Bittner-Eddy P."/>
            <person name="Boore J.L."/>
            <person name="Chibucos M.C."/>
            <person name="Coates M."/>
            <person name="Dehal P."/>
            <person name="Delehaunty K."/>
            <person name="Dong S."/>
            <person name="Downton P."/>
            <person name="Dumas B."/>
            <person name="Fabro G."/>
            <person name="Fronick C."/>
            <person name="Fuerstenberg S.I."/>
            <person name="Fulton L."/>
            <person name="Gaulin E."/>
            <person name="Govers F."/>
            <person name="Hughes L."/>
            <person name="Humphray S."/>
            <person name="Jiang R.H."/>
            <person name="Judelson H."/>
            <person name="Kamoun S."/>
            <person name="Kyung K."/>
            <person name="Meijer H."/>
            <person name="Minx P."/>
            <person name="Morris P."/>
            <person name="Nelson J."/>
            <person name="Phuntumart V."/>
            <person name="Qutob D."/>
            <person name="Rehmany A."/>
            <person name="Rougon-Cardoso A."/>
            <person name="Ryden P."/>
            <person name="Torto-Alalibo T."/>
            <person name="Studholme D."/>
            <person name="Wang Y."/>
            <person name="Win J."/>
            <person name="Wood J."/>
            <person name="Clifton S.W."/>
            <person name="Rogers J."/>
            <person name="Van den Ackerveken G."/>
            <person name="Jones J.D."/>
            <person name="McDowell J.M."/>
            <person name="Beynon J."/>
            <person name="Tyler B.M."/>
        </authorList>
    </citation>
    <scope>NUCLEOTIDE SEQUENCE [LARGE SCALE GENOMIC DNA]</scope>
    <source>
        <strain evidence="2">Emoy2</strain>
    </source>
</reference>
<evidence type="ECO:0000313" key="2">
    <source>
        <dbReference type="Proteomes" id="UP000011713"/>
    </source>
</evidence>
<organism evidence="1 2">
    <name type="scientific">Hyaloperonospora arabidopsidis (strain Emoy2)</name>
    <name type="common">Downy mildew agent</name>
    <name type="synonym">Peronospora arabidopsidis</name>
    <dbReference type="NCBI Taxonomy" id="559515"/>
    <lineage>
        <taxon>Eukaryota</taxon>
        <taxon>Sar</taxon>
        <taxon>Stramenopiles</taxon>
        <taxon>Oomycota</taxon>
        <taxon>Peronosporomycetes</taxon>
        <taxon>Peronosporales</taxon>
        <taxon>Peronosporaceae</taxon>
        <taxon>Hyaloperonospora</taxon>
    </lineage>
</organism>
<protein>
    <submittedName>
        <fullName evidence="1">Uncharacterized protein</fullName>
    </submittedName>
</protein>
<reference evidence="1" key="2">
    <citation type="submission" date="2015-06" db="UniProtKB">
        <authorList>
            <consortium name="EnsemblProtists"/>
        </authorList>
    </citation>
    <scope>IDENTIFICATION</scope>
    <source>
        <strain evidence="1">Emoy2</strain>
    </source>
</reference>
<dbReference type="VEuPathDB" id="FungiDB:HpaG806244"/>
<sequence>MKGCADGTFGCQQINEKVLITASIWMIMVMTIEEEEQPLVENGHSKKWVGG</sequence>
<dbReference type="EMBL" id="JH598294">
    <property type="status" value="NOT_ANNOTATED_CDS"/>
    <property type="molecule type" value="Genomic_DNA"/>
</dbReference>
<dbReference type="AlphaFoldDB" id="M4BIL8"/>
<dbReference type="Proteomes" id="UP000011713">
    <property type="component" value="Unassembled WGS sequence"/>
</dbReference>
<accession>M4BIL8</accession>
<dbReference type="InParanoid" id="M4BIL8"/>